<dbReference type="PANTHER" id="PTHR48078">
    <property type="entry name" value="THREONINE DEHYDRATASE, MITOCHONDRIAL-RELATED"/>
    <property type="match status" value="1"/>
</dbReference>
<dbReference type="InterPro" id="IPR050147">
    <property type="entry name" value="Ser/Thr_Dehydratase"/>
</dbReference>
<dbReference type="RefSeq" id="WP_284348073.1">
    <property type="nucleotide sequence ID" value="NZ_BRXS01000001.1"/>
</dbReference>
<evidence type="ECO:0000256" key="1">
    <source>
        <dbReference type="ARBA" id="ARBA00001933"/>
    </source>
</evidence>
<dbReference type="Gene3D" id="3.40.50.1100">
    <property type="match status" value="2"/>
</dbReference>
<accession>A0AA37PZL6</accession>
<dbReference type="GO" id="GO:0003941">
    <property type="term" value="F:L-serine ammonia-lyase activity"/>
    <property type="evidence" value="ECO:0007669"/>
    <property type="project" value="TreeGrafter"/>
</dbReference>
<feature type="domain" description="Tryptophan synthase beta chain-like PALP" evidence="4">
    <location>
        <begin position="27"/>
        <end position="317"/>
    </location>
</feature>
<comment type="cofactor">
    <cofactor evidence="1">
        <name>pyridoxal 5'-phosphate</name>
        <dbReference type="ChEBI" id="CHEBI:597326"/>
    </cofactor>
</comment>
<dbReference type="SUPFAM" id="SSF53686">
    <property type="entry name" value="Tryptophan synthase beta subunit-like PLP-dependent enzymes"/>
    <property type="match status" value="1"/>
</dbReference>
<dbReference type="GO" id="GO:0004794">
    <property type="term" value="F:threonine deaminase activity"/>
    <property type="evidence" value="ECO:0007669"/>
    <property type="project" value="TreeGrafter"/>
</dbReference>
<evidence type="ECO:0000259" key="4">
    <source>
        <dbReference type="Pfam" id="PF00291"/>
    </source>
</evidence>
<comment type="caution">
    <text evidence="5">The sequence shown here is derived from an EMBL/GenBank/DDBJ whole genome shotgun (WGS) entry which is preliminary data.</text>
</comment>
<dbReference type="AlphaFoldDB" id="A0AA37PZL6"/>
<evidence type="ECO:0000313" key="6">
    <source>
        <dbReference type="Proteomes" id="UP001161325"/>
    </source>
</evidence>
<dbReference type="Pfam" id="PF00291">
    <property type="entry name" value="PALP"/>
    <property type="match status" value="1"/>
</dbReference>
<dbReference type="InterPro" id="IPR036052">
    <property type="entry name" value="TrpB-like_PALP_sf"/>
</dbReference>
<dbReference type="PANTHER" id="PTHR48078:SF7">
    <property type="entry name" value="BLL6502 PROTEIN"/>
    <property type="match status" value="1"/>
</dbReference>
<keyword evidence="6" id="KW-1185">Reference proteome</keyword>
<dbReference type="GO" id="GO:0006567">
    <property type="term" value="P:L-threonine catabolic process"/>
    <property type="evidence" value="ECO:0007669"/>
    <property type="project" value="TreeGrafter"/>
</dbReference>
<dbReference type="EMBL" id="BRXS01000001">
    <property type="protein sequence ID" value="GLC23634.1"/>
    <property type="molecule type" value="Genomic_DNA"/>
</dbReference>
<organism evidence="5 6">
    <name type="scientific">Roseisolibacter agri</name>
    <dbReference type="NCBI Taxonomy" id="2014610"/>
    <lineage>
        <taxon>Bacteria</taxon>
        <taxon>Pseudomonadati</taxon>
        <taxon>Gemmatimonadota</taxon>
        <taxon>Gemmatimonadia</taxon>
        <taxon>Gemmatimonadales</taxon>
        <taxon>Gemmatimonadaceae</taxon>
        <taxon>Roseisolibacter</taxon>
    </lineage>
</organism>
<dbReference type="GO" id="GO:0006565">
    <property type="term" value="P:L-serine catabolic process"/>
    <property type="evidence" value="ECO:0007669"/>
    <property type="project" value="TreeGrafter"/>
</dbReference>
<sequence length="331" mass="34464">MTARLDTLPSLAELEAASALVHAAMPATPQYRWPLLEARTGVATWVKHENHTPAGAFKVRGGITYFDWLARQVPRVAGVVTATRGNHGQSVGLAAARHGIPALVVVPHGNSREKNAAMRAQGVELVEAGDDFQASAEAADALARERGWHRLPSFHPVLVAGVGTYALELFRAVPDLDTVYVPIGLGSGACGVLAARDALGLRTEVVGIVSAHAPAYARSLASGVAESHAVHTQLADGMACRTPVPAALALLRGDGARRGLARVLEVTDDEVAHAMRALFTDTHNVAEGAGAAALAALLQERAAARDVGRRVALVLTGGNVDAEVYARVLAS</sequence>
<name>A0AA37PZL6_9BACT</name>
<reference evidence="5" key="1">
    <citation type="submission" date="2022-08" db="EMBL/GenBank/DDBJ databases">
        <title>Draft genome sequencing of Roseisolibacter agri AW1220.</title>
        <authorList>
            <person name="Tobiishi Y."/>
            <person name="Tonouchi A."/>
        </authorList>
    </citation>
    <scope>NUCLEOTIDE SEQUENCE</scope>
    <source>
        <strain evidence="5">AW1220</strain>
    </source>
</reference>
<protein>
    <submittedName>
        <fullName evidence="5">Serine/threonine dehydratase</fullName>
    </submittedName>
</protein>
<keyword evidence="3" id="KW-0456">Lyase</keyword>
<dbReference type="NCBIfam" id="NF004771">
    <property type="entry name" value="PRK06110.1"/>
    <property type="match status" value="1"/>
</dbReference>
<evidence type="ECO:0000256" key="3">
    <source>
        <dbReference type="ARBA" id="ARBA00023239"/>
    </source>
</evidence>
<dbReference type="GO" id="GO:0009097">
    <property type="term" value="P:isoleucine biosynthetic process"/>
    <property type="evidence" value="ECO:0007669"/>
    <property type="project" value="TreeGrafter"/>
</dbReference>
<evidence type="ECO:0000313" key="5">
    <source>
        <dbReference type="EMBL" id="GLC23634.1"/>
    </source>
</evidence>
<proteinExistence type="predicted"/>
<keyword evidence="2" id="KW-0663">Pyridoxal phosphate</keyword>
<gene>
    <name evidence="5" type="ORF">rosag_01470</name>
</gene>
<evidence type="ECO:0000256" key="2">
    <source>
        <dbReference type="ARBA" id="ARBA00022898"/>
    </source>
</evidence>
<dbReference type="InterPro" id="IPR001926">
    <property type="entry name" value="TrpB-like_PALP"/>
</dbReference>
<dbReference type="Proteomes" id="UP001161325">
    <property type="component" value="Unassembled WGS sequence"/>
</dbReference>